<proteinExistence type="predicted"/>
<keyword evidence="2" id="KW-1185">Reference proteome</keyword>
<name>A0ACC3CU25_9PEZI</name>
<evidence type="ECO:0000313" key="2">
    <source>
        <dbReference type="Proteomes" id="UP001186974"/>
    </source>
</evidence>
<protein>
    <submittedName>
        <fullName evidence="1">Uncharacterized protein</fullName>
    </submittedName>
</protein>
<dbReference type="EMBL" id="JAWDJW010011600">
    <property type="protein sequence ID" value="KAK3044693.1"/>
    <property type="molecule type" value="Genomic_DNA"/>
</dbReference>
<gene>
    <name evidence="1" type="ORF">LTS18_000606</name>
</gene>
<evidence type="ECO:0000313" key="1">
    <source>
        <dbReference type="EMBL" id="KAK3044693.1"/>
    </source>
</evidence>
<sequence>MPLKFSDICDLLSSIEAVEVRDPPLLRDERQKRIRAALDSWFRYHRRAIDAPDTNGVALLSTLFPEQRTDRVYALQQTRLSKLIARSLCLNSSKTKDLQGWRTPGKGDLATCVENVLRASNAEPKPGPPVTIDEVDSALHKLASQCRFSSAHCRSSGTAAPSAGPMVQSADDILGRLFLRFHSREAKWMVRLILKDFAPVILDLEDTLHRIHFLLPGLLRFQNTFQAAYMLLRGPLKHYHSEPDAASQRLLLEQAAKVLSPAIGVK</sequence>
<accession>A0ACC3CU25</accession>
<comment type="caution">
    <text evidence="1">The sequence shown here is derived from an EMBL/GenBank/DDBJ whole genome shotgun (WGS) entry which is preliminary data.</text>
</comment>
<dbReference type="Proteomes" id="UP001186974">
    <property type="component" value="Unassembled WGS sequence"/>
</dbReference>
<organism evidence="1 2">
    <name type="scientific">Coniosporium uncinatum</name>
    <dbReference type="NCBI Taxonomy" id="93489"/>
    <lineage>
        <taxon>Eukaryota</taxon>
        <taxon>Fungi</taxon>
        <taxon>Dikarya</taxon>
        <taxon>Ascomycota</taxon>
        <taxon>Pezizomycotina</taxon>
        <taxon>Dothideomycetes</taxon>
        <taxon>Dothideomycetes incertae sedis</taxon>
        <taxon>Coniosporium</taxon>
    </lineage>
</organism>
<reference evidence="1" key="1">
    <citation type="submission" date="2024-09" db="EMBL/GenBank/DDBJ databases">
        <title>Black Yeasts Isolated from many extreme environments.</title>
        <authorList>
            <person name="Coleine C."/>
            <person name="Stajich J.E."/>
            <person name="Selbmann L."/>
        </authorList>
    </citation>
    <scope>NUCLEOTIDE SEQUENCE</scope>
    <source>
        <strain evidence="1">CCFEE 5737</strain>
    </source>
</reference>
<feature type="non-terminal residue" evidence="1">
    <location>
        <position position="266"/>
    </location>
</feature>